<evidence type="ECO:0000313" key="3">
    <source>
        <dbReference type="EMBL" id="KAG9509057.1"/>
    </source>
</evidence>
<gene>
    <name evidence="3" type="ORF">GZH46_02434</name>
</gene>
<dbReference type="EMBL" id="JAIFTH010000705">
    <property type="protein sequence ID" value="KAG9509057.1"/>
    <property type="molecule type" value="Genomic_DNA"/>
</dbReference>
<dbReference type="Proteomes" id="UP000825002">
    <property type="component" value="Unassembled WGS sequence"/>
</dbReference>
<name>A0ABQ7S6L4_9ACAR</name>
<keyword evidence="2" id="KW-0472">Membrane</keyword>
<keyword evidence="2" id="KW-1133">Transmembrane helix</keyword>
<accession>A0ABQ7S6L4</accession>
<feature type="transmembrane region" description="Helical" evidence="2">
    <location>
        <begin position="52"/>
        <end position="71"/>
    </location>
</feature>
<keyword evidence="4" id="KW-1185">Reference proteome</keyword>
<proteinExistence type="predicted"/>
<reference evidence="3 4" key="1">
    <citation type="submission" date="2020-10" db="EMBL/GenBank/DDBJ databases">
        <authorList>
            <person name="Klimov P.B."/>
            <person name="Dyachkov S.M."/>
            <person name="Chetverikov P.E."/>
        </authorList>
    </citation>
    <scope>NUCLEOTIDE SEQUENCE [LARGE SCALE GENOMIC DNA]</scope>
    <source>
        <strain evidence="3">BMOC 18-1129-001#AD2665</strain>
        <tissue evidence="3">Entire mites</tissue>
    </source>
</reference>
<feature type="region of interest" description="Disordered" evidence="1">
    <location>
        <begin position="232"/>
        <end position="252"/>
    </location>
</feature>
<feature type="compositionally biased region" description="Pro residues" evidence="1">
    <location>
        <begin position="243"/>
        <end position="252"/>
    </location>
</feature>
<evidence type="ECO:0000313" key="4">
    <source>
        <dbReference type="Proteomes" id="UP000825002"/>
    </source>
</evidence>
<evidence type="ECO:0000256" key="1">
    <source>
        <dbReference type="SAM" id="MobiDB-lite"/>
    </source>
</evidence>
<evidence type="ECO:0000256" key="2">
    <source>
        <dbReference type="SAM" id="Phobius"/>
    </source>
</evidence>
<feature type="transmembrane region" description="Helical" evidence="2">
    <location>
        <begin position="20"/>
        <end position="40"/>
    </location>
</feature>
<protein>
    <submittedName>
        <fullName evidence="3">Uncharacterized protein</fullName>
    </submittedName>
</protein>
<feature type="compositionally biased region" description="Low complexity" evidence="1">
    <location>
        <begin position="140"/>
        <end position="149"/>
    </location>
</feature>
<comment type="caution">
    <text evidence="3">The sequence shown here is derived from an EMBL/GenBank/DDBJ whole genome shotgun (WGS) entry which is preliminary data.</text>
</comment>
<feature type="transmembrane region" description="Helical" evidence="2">
    <location>
        <begin position="77"/>
        <end position="94"/>
    </location>
</feature>
<feature type="region of interest" description="Disordered" evidence="1">
    <location>
        <begin position="131"/>
        <end position="206"/>
    </location>
</feature>
<organism evidence="3 4">
    <name type="scientific">Fragariocoptes setiger</name>
    <dbReference type="NCBI Taxonomy" id="1670756"/>
    <lineage>
        <taxon>Eukaryota</taxon>
        <taxon>Metazoa</taxon>
        <taxon>Ecdysozoa</taxon>
        <taxon>Arthropoda</taxon>
        <taxon>Chelicerata</taxon>
        <taxon>Arachnida</taxon>
        <taxon>Acari</taxon>
        <taxon>Acariformes</taxon>
        <taxon>Trombidiformes</taxon>
        <taxon>Prostigmata</taxon>
        <taxon>Eupodina</taxon>
        <taxon>Eriophyoidea</taxon>
        <taxon>Phytoptidae</taxon>
        <taxon>Fragariocoptes</taxon>
    </lineage>
</organism>
<feature type="non-terminal residue" evidence="3">
    <location>
        <position position="252"/>
    </location>
</feature>
<feature type="transmembrane region" description="Helical" evidence="2">
    <location>
        <begin position="101"/>
        <end position="119"/>
    </location>
</feature>
<keyword evidence="2" id="KW-0812">Transmembrane</keyword>
<sequence length="252" mass="27443">MCLVLFCPRSENMGSLYIPVKYALLVILTLGLVVVIINLVPELQRNRSHTNVVVVMIIQLIVLLVGLVGAYRDNRQLLLTFALILTILVIVAVVQSQAMNVVGNAVLDIISILLAVYQSEMIRSGDIKYRHRNYPKADPPTRTFASAPAPARPPLERPPLAPFNRPPPSRSPPTPFSRPPPRPPPKLPLNSPSPPPPRSPPILPLLPPRPSIPPVSVLAVLSAIFPPVWATPSAMSKGKRIKPPSPPLLPCL</sequence>
<feature type="compositionally biased region" description="Pro residues" evidence="1">
    <location>
        <begin position="150"/>
        <end position="206"/>
    </location>
</feature>